<comment type="subcellular location">
    <subcellularLocation>
        <location evidence="1">Cell membrane</location>
        <topology evidence="1">Multi-pass membrane protein</topology>
    </subcellularLocation>
</comment>
<dbReference type="AlphaFoldDB" id="K9B4G3"/>
<dbReference type="Pfam" id="PF01810">
    <property type="entry name" value="LysE"/>
    <property type="match status" value="1"/>
</dbReference>
<keyword evidence="9" id="KW-1185">Reference proteome</keyword>
<name>K9B4G3_9MICO</name>
<accession>K9B4G3</accession>
<evidence type="ECO:0000256" key="7">
    <source>
        <dbReference type="SAM" id="Phobius"/>
    </source>
</evidence>
<evidence type="ECO:0000256" key="1">
    <source>
        <dbReference type="ARBA" id="ARBA00004651"/>
    </source>
</evidence>
<dbReference type="eggNOG" id="COG1280">
    <property type="taxonomic scope" value="Bacteria"/>
</dbReference>
<feature type="transmembrane region" description="Helical" evidence="7">
    <location>
        <begin position="121"/>
        <end position="141"/>
    </location>
</feature>
<dbReference type="EMBL" id="AMSP01000002">
    <property type="protein sequence ID" value="EKU48700.1"/>
    <property type="molecule type" value="Genomic_DNA"/>
</dbReference>
<evidence type="ECO:0000256" key="5">
    <source>
        <dbReference type="ARBA" id="ARBA00023136"/>
    </source>
</evidence>
<keyword evidence="5 7" id="KW-0472">Membrane</keyword>
<proteinExistence type="predicted"/>
<dbReference type="Proteomes" id="UP000009879">
    <property type="component" value="Unassembled WGS sequence"/>
</dbReference>
<feature type="transmembrane region" description="Helical" evidence="7">
    <location>
        <begin position="229"/>
        <end position="258"/>
    </location>
</feature>
<dbReference type="PANTHER" id="PTHR30086">
    <property type="entry name" value="ARGININE EXPORTER PROTEIN ARGO"/>
    <property type="match status" value="1"/>
</dbReference>
<evidence type="ECO:0000256" key="3">
    <source>
        <dbReference type="ARBA" id="ARBA00022692"/>
    </source>
</evidence>
<feature type="region of interest" description="Disordered" evidence="6">
    <location>
        <begin position="1"/>
        <end position="48"/>
    </location>
</feature>
<keyword evidence="3 7" id="KW-0812">Transmembrane</keyword>
<evidence type="ECO:0000313" key="8">
    <source>
        <dbReference type="EMBL" id="EKU48700.1"/>
    </source>
</evidence>
<organism evidence="8 9">
    <name type="scientific">Brevibacterium casei S18</name>
    <dbReference type="NCBI Taxonomy" id="1229781"/>
    <lineage>
        <taxon>Bacteria</taxon>
        <taxon>Bacillati</taxon>
        <taxon>Actinomycetota</taxon>
        <taxon>Actinomycetes</taxon>
        <taxon>Micrococcales</taxon>
        <taxon>Brevibacteriaceae</taxon>
        <taxon>Brevibacterium</taxon>
    </lineage>
</organism>
<protein>
    <submittedName>
        <fullName evidence="8">Lysine exporter protein LysE/YggA</fullName>
    </submittedName>
</protein>
<dbReference type="PANTHER" id="PTHR30086:SF17">
    <property type="entry name" value="LYSE FAMILY TRANSLOCATOR"/>
    <property type="match status" value="1"/>
</dbReference>
<reference evidence="8 9" key="1">
    <citation type="submission" date="2012-09" db="EMBL/GenBank/DDBJ databases">
        <title>Genome Sequence of Brevibacterium casei S18.</title>
        <authorList>
            <person name="Sharma R."/>
            <person name="Singh A."/>
            <person name="Jangir P.K."/>
        </authorList>
    </citation>
    <scope>NUCLEOTIDE SEQUENCE [LARGE SCALE GENOMIC DNA]</scope>
    <source>
        <strain evidence="8 9">S18</strain>
    </source>
</reference>
<evidence type="ECO:0000313" key="9">
    <source>
        <dbReference type="Proteomes" id="UP000009879"/>
    </source>
</evidence>
<dbReference type="InterPro" id="IPR001123">
    <property type="entry name" value="LeuE-type"/>
</dbReference>
<dbReference type="GO" id="GO:0015171">
    <property type="term" value="F:amino acid transmembrane transporter activity"/>
    <property type="evidence" value="ECO:0007669"/>
    <property type="project" value="TreeGrafter"/>
</dbReference>
<dbReference type="PATRIC" id="fig|1229781.4.peg.811"/>
<evidence type="ECO:0000256" key="2">
    <source>
        <dbReference type="ARBA" id="ARBA00022475"/>
    </source>
</evidence>
<feature type="transmembrane region" description="Helical" evidence="7">
    <location>
        <begin position="206"/>
        <end position="223"/>
    </location>
</feature>
<gene>
    <name evidence="8" type="ORF">C272_04045</name>
</gene>
<sequence>MGENDSGAVDDRAHPRLSPQHPSPHQSHHRTIGTTHDQHHRTFRTTIRRSPMTGPELITIAGAATVLAVTPGPETILTVRLSALRRKAGLIYSLGSATGMTIWMVAALTGISALLTAYPSALLVLKIVGGAYLCFLGVLAARQALRIRSELRGAPLGPVGEIAAASDDIVSDGSLVEAPVTAGHPWGQLRSVISYRRGLLSSLSNPKAGLFFLAVMPTLVPASPAGTDYVLLVAIVVGLLLAYQIMLALIAGLAAAALQRRSTDFWIEAVAAGILVVMGITVAALPM</sequence>
<evidence type="ECO:0000256" key="4">
    <source>
        <dbReference type="ARBA" id="ARBA00022989"/>
    </source>
</evidence>
<feature type="transmembrane region" description="Helical" evidence="7">
    <location>
        <begin position="90"/>
        <end position="115"/>
    </location>
</feature>
<comment type="caution">
    <text evidence="8">The sequence shown here is derived from an EMBL/GenBank/DDBJ whole genome shotgun (WGS) entry which is preliminary data.</text>
</comment>
<dbReference type="GO" id="GO:0005886">
    <property type="term" value="C:plasma membrane"/>
    <property type="evidence" value="ECO:0007669"/>
    <property type="project" value="UniProtKB-SubCell"/>
</dbReference>
<feature type="compositionally biased region" description="Basic residues" evidence="6">
    <location>
        <begin position="38"/>
        <end position="47"/>
    </location>
</feature>
<feature type="transmembrane region" description="Helical" evidence="7">
    <location>
        <begin position="265"/>
        <end position="285"/>
    </location>
</feature>
<keyword evidence="2" id="KW-1003">Cell membrane</keyword>
<keyword evidence="4 7" id="KW-1133">Transmembrane helix</keyword>
<evidence type="ECO:0000256" key="6">
    <source>
        <dbReference type="SAM" id="MobiDB-lite"/>
    </source>
</evidence>